<accession>A0A1D8UYF7</accession>
<evidence type="ECO:0000313" key="3">
    <source>
        <dbReference type="Proteomes" id="UP000179145"/>
    </source>
</evidence>
<protein>
    <submittedName>
        <fullName evidence="2">Uncharacterized protein</fullName>
    </submittedName>
</protein>
<keyword evidence="2" id="KW-0614">Plasmid</keyword>
<reference evidence="2 3" key="1">
    <citation type="journal article" date="2016" name="Microb. Cell Fact.">
        <title>Dissection of exopolysaccharide biosynthesis in Kozakia baliensis.</title>
        <authorList>
            <person name="Brandt J.U."/>
            <person name="Jakob F."/>
            <person name="Behr J."/>
            <person name="Geissler A.J."/>
            <person name="Vogel R.F."/>
        </authorList>
    </citation>
    <scope>NUCLEOTIDE SEQUENCE [LARGE SCALE GENOMIC DNA]</scope>
    <source>
        <strain evidence="2 3">DSM 14400</strain>
        <plasmid evidence="3">Plasmid pkb14400_2</plasmid>
    </source>
</reference>
<keyword evidence="1" id="KW-1133">Transmembrane helix</keyword>
<dbReference type="EMBL" id="CP014676">
    <property type="protein sequence ID" value="AOX18626.1"/>
    <property type="molecule type" value="Genomic_DNA"/>
</dbReference>
<dbReference type="AlphaFoldDB" id="A0A1D8UYF7"/>
<name>A0A1D8UYF7_9PROT</name>
<keyword evidence="3" id="KW-1185">Reference proteome</keyword>
<organism evidence="2 3">
    <name type="scientific">Kozakia baliensis</name>
    <dbReference type="NCBI Taxonomy" id="153496"/>
    <lineage>
        <taxon>Bacteria</taxon>
        <taxon>Pseudomonadati</taxon>
        <taxon>Pseudomonadota</taxon>
        <taxon>Alphaproteobacteria</taxon>
        <taxon>Acetobacterales</taxon>
        <taxon>Acetobacteraceae</taxon>
        <taxon>Kozakia</taxon>
    </lineage>
</organism>
<dbReference type="Proteomes" id="UP000179145">
    <property type="component" value="Plasmid pKB14400_2"/>
</dbReference>
<keyword evidence="1" id="KW-0472">Membrane</keyword>
<geneLocation type="plasmid" evidence="3">
    <name>pkb14400_2</name>
</geneLocation>
<feature type="transmembrane region" description="Helical" evidence="1">
    <location>
        <begin position="39"/>
        <end position="60"/>
    </location>
</feature>
<keyword evidence="1" id="KW-0812">Transmembrane</keyword>
<evidence type="ECO:0000313" key="2">
    <source>
        <dbReference type="EMBL" id="AOX18626.1"/>
    </source>
</evidence>
<proteinExistence type="predicted"/>
<sequence>MEKLNMANDETPVSREIIQISPCDGWVFRHKNAHRADSIYPVAAWALLSTGAVVGLISVADAKDHHGRAKLVFPPPLGGTYERVSHPASETPYD</sequence>
<evidence type="ECO:0000256" key="1">
    <source>
        <dbReference type="SAM" id="Phobius"/>
    </source>
</evidence>
<dbReference type="KEGG" id="kba:A0U89_15045"/>
<gene>
    <name evidence="2" type="ORF">A0U89_15045</name>
</gene>